<dbReference type="AlphaFoldDB" id="A0A0W8F1A9"/>
<evidence type="ECO:0000313" key="1">
    <source>
        <dbReference type="EMBL" id="KUG14655.1"/>
    </source>
</evidence>
<name>A0A0W8F1A9_9ZZZZ</name>
<gene>
    <name evidence="1" type="ORF">ASZ90_015682</name>
</gene>
<sequence length="74" mass="8418">MTPPIAIARESPSSLSQWEQDQERARRRIAYLEEQAAAFTQAGKTVPAAASRRTARLVRYLWCLEDGSQLREDL</sequence>
<reference evidence="1" key="1">
    <citation type="journal article" date="2015" name="Proc. Natl. Acad. Sci. U.S.A.">
        <title>Networks of energetic and metabolic interactions define dynamics in microbial communities.</title>
        <authorList>
            <person name="Embree M."/>
            <person name="Liu J.K."/>
            <person name="Al-Bassam M.M."/>
            <person name="Zengler K."/>
        </authorList>
    </citation>
    <scope>NUCLEOTIDE SEQUENCE</scope>
</reference>
<dbReference type="EMBL" id="LNQE01001633">
    <property type="protein sequence ID" value="KUG14655.1"/>
    <property type="molecule type" value="Genomic_DNA"/>
</dbReference>
<comment type="caution">
    <text evidence="1">The sequence shown here is derived from an EMBL/GenBank/DDBJ whole genome shotgun (WGS) entry which is preliminary data.</text>
</comment>
<organism evidence="1">
    <name type="scientific">hydrocarbon metagenome</name>
    <dbReference type="NCBI Taxonomy" id="938273"/>
    <lineage>
        <taxon>unclassified sequences</taxon>
        <taxon>metagenomes</taxon>
        <taxon>ecological metagenomes</taxon>
    </lineage>
</organism>
<accession>A0A0W8F1A9</accession>
<protein>
    <submittedName>
        <fullName evidence="1">Uncharacterized protein</fullName>
    </submittedName>
</protein>
<proteinExistence type="predicted"/>